<evidence type="ECO:0000313" key="3">
    <source>
        <dbReference type="EMBL" id="MFC0559774.1"/>
    </source>
</evidence>
<feature type="compositionally biased region" description="Basic and acidic residues" evidence="1">
    <location>
        <begin position="11"/>
        <end position="22"/>
    </location>
</feature>
<feature type="compositionally biased region" description="Basic residues" evidence="1">
    <location>
        <begin position="1"/>
        <end position="10"/>
    </location>
</feature>
<gene>
    <name evidence="3" type="ORF">ACFFH4_12015</name>
</gene>
<name>A0ABV6NH57_9BACI</name>
<keyword evidence="4" id="KW-1185">Reference proteome</keyword>
<evidence type="ECO:0000256" key="1">
    <source>
        <dbReference type="SAM" id="MobiDB-lite"/>
    </source>
</evidence>
<feature type="region of interest" description="Disordered" evidence="1">
    <location>
        <begin position="1"/>
        <end position="25"/>
    </location>
</feature>
<feature type="transmembrane region" description="Helical" evidence="2">
    <location>
        <begin position="43"/>
        <end position="66"/>
    </location>
</feature>
<keyword evidence="2" id="KW-0472">Membrane</keyword>
<dbReference type="Proteomes" id="UP001589833">
    <property type="component" value="Unassembled WGS sequence"/>
</dbReference>
<accession>A0ABV6NH57</accession>
<organism evidence="3 4">
    <name type="scientific">Halalkalibacter alkalisediminis</name>
    <dbReference type="NCBI Taxonomy" id="935616"/>
    <lineage>
        <taxon>Bacteria</taxon>
        <taxon>Bacillati</taxon>
        <taxon>Bacillota</taxon>
        <taxon>Bacilli</taxon>
        <taxon>Bacillales</taxon>
        <taxon>Bacillaceae</taxon>
        <taxon>Halalkalibacter</taxon>
    </lineage>
</organism>
<keyword evidence="2" id="KW-1133">Transmembrane helix</keyword>
<sequence>MATSKAKKARLKQEREGRRNPELNRSPFTFADLRTRKTKTKKVYYIALSTRIIPPLMEKMILFYLYNCCLTRLS</sequence>
<dbReference type="EMBL" id="JBHLTR010000017">
    <property type="protein sequence ID" value="MFC0559774.1"/>
    <property type="molecule type" value="Genomic_DNA"/>
</dbReference>
<evidence type="ECO:0000256" key="2">
    <source>
        <dbReference type="SAM" id="Phobius"/>
    </source>
</evidence>
<evidence type="ECO:0000313" key="4">
    <source>
        <dbReference type="Proteomes" id="UP001589833"/>
    </source>
</evidence>
<comment type="caution">
    <text evidence="3">The sequence shown here is derived from an EMBL/GenBank/DDBJ whole genome shotgun (WGS) entry which is preliminary data.</text>
</comment>
<proteinExistence type="predicted"/>
<dbReference type="RefSeq" id="WP_390186501.1">
    <property type="nucleotide sequence ID" value="NZ_JBHLTR010000017.1"/>
</dbReference>
<reference evidence="3 4" key="1">
    <citation type="submission" date="2024-09" db="EMBL/GenBank/DDBJ databases">
        <authorList>
            <person name="Sun Q."/>
            <person name="Mori K."/>
        </authorList>
    </citation>
    <scope>NUCLEOTIDE SEQUENCE [LARGE SCALE GENOMIC DNA]</scope>
    <source>
        <strain evidence="3 4">NCAIM B.02301</strain>
    </source>
</reference>
<keyword evidence="2" id="KW-0812">Transmembrane</keyword>
<protein>
    <submittedName>
        <fullName evidence="3">Uncharacterized protein</fullName>
    </submittedName>
</protein>